<proteinExistence type="predicted"/>
<sequence length="597" mass="67553">MSNRDIDAGKLVTEYLRTRSGDLADMHEAFDDKPIQPLSVRHVDSLDTLEPWESADNFLEELNTFNQYMNEVSRKANVGFDVRNCGWSDVLAKMKEANGAIARRMERDKTLWSKGAMVLTDISNLLQPALQSIPDELHLLHGGLALIFHLAKNRTKSTRDIVDTFEEVISSLAVAGNALEDAAKDPRLHDALNRLRLTLLETIPSLINVLVPEKLLSKVAALIKFPTADRLLQVIRTDARRVEMRARYLGDQLASEASRITKDHVVEMHDDIWGIQAQQQRLIDMVRCSLSSQDGLANMFREVVGEFNFNRNRPRTSSGSTIRAHSPSLYSVATSPVTDNKFATLKFILSVPTEHVVRDLHYVRRQEREFDQKSKNTAAAIFINPLFLRWMTNPHSDLIYIDGRLEKSFDKTSPISYFCAHLVHEFKEGPHTNVTLSFFCGQHVAANDALRGPRGLMRSLVVQVLQLPRPLVNLDDPDLGSLANVTSHEMIPTTHLCRLFSVLVGQIPSHYSVFCVVDDVNRLEKDEWEEDYWCVMSMLEEMVQRGGEVAPFKVLMTSPARSRFIRGDREIGEDHRIEVNDSGVQFEPKVKVKGFGG</sequence>
<evidence type="ECO:0000256" key="1">
    <source>
        <dbReference type="ARBA" id="ARBA00022737"/>
    </source>
</evidence>
<name>A0AA40EXA3_9PEZI</name>
<dbReference type="PANTHER" id="PTHR40619:SF3">
    <property type="entry name" value="FUNGAL STAND N-TERMINAL GOODBYE DOMAIN-CONTAINING PROTEIN"/>
    <property type="match status" value="1"/>
</dbReference>
<evidence type="ECO:0000259" key="2">
    <source>
        <dbReference type="Pfam" id="PF24883"/>
    </source>
</evidence>
<dbReference type="Pfam" id="PF24883">
    <property type="entry name" value="NPHP3_N"/>
    <property type="match status" value="1"/>
</dbReference>
<keyword evidence="1" id="KW-0677">Repeat</keyword>
<dbReference type="PANTHER" id="PTHR40619">
    <property type="entry name" value="FUNGAL STAND N-TERMINAL GOODBYE DOMAIN-CONTAINING PROTEIN"/>
    <property type="match status" value="1"/>
</dbReference>
<protein>
    <recommendedName>
        <fullName evidence="2">Nephrocystin 3-like N-terminal domain-containing protein</fullName>
    </recommendedName>
</protein>
<dbReference type="InterPro" id="IPR056884">
    <property type="entry name" value="NPHP3-like_N"/>
</dbReference>
<accession>A0AA40EXA3</accession>
<feature type="domain" description="Nephrocystin 3-like N-terminal" evidence="2">
    <location>
        <begin position="377"/>
        <end position="558"/>
    </location>
</feature>
<dbReference type="Proteomes" id="UP001172155">
    <property type="component" value="Unassembled WGS sequence"/>
</dbReference>
<evidence type="ECO:0000313" key="3">
    <source>
        <dbReference type="EMBL" id="KAK0747022.1"/>
    </source>
</evidence>
<dbReference type="EMBL" id="JAUKUD010000004">
    <property type="protein sequence ID" value="KAK0747022.1"/>
    <property type="molecule type" value="Genomic_DNA"/>
</dbReference>
<comment type="caution">
    <text evidence="3">The sequence shown here is derived from an EMBL/GenBank/DDBJ whole genome shotgun (WGS) entry which is preliminary data.</text>
</comment>
<organism evidence="3 4">
    <name type="scientific">Schizothecium vesticola</name>
    <dbReference type="NCBI Taxonomy" id="314040"/>
    <lineage>
        <taxon>Eukaryota</taxon>
        <taxon>Fungi</taxon>
        <taxon>Dikarya</taxon>
        <taxon>Ascomycota</taxon>
        <taxon>Pezizomycotina</taxon>
        <taxon>Sordariomycetes</taxon>
        <taxon>Sordariomycetidae</taxon>
        <taxon>Sordariales</taxon>
        <taxon>Schizotheciaceae</taxon>
        <taxon>Schizothecium</taxon>
    </lineage>
</organism>
<evidence type="ECO:0000313" key="4">
    <source>
        <dbReference type="Proteomes" id="UP001172155"/>
    </source>
</evidence>
<dbReference type="AlphaFoldDB" id="A0AA40EXA3"/>
<reference evidence="3" key="1">
    <citation type="submission" date="2023-06" db="EMBL/GenBank/DDBJ databases">
        <title>Genome-scale phylogeny and comparative genomics of the fungal order Sordariales.</title>
        <authorList>
            <consortium name="Lawrence Berkeley National Laboratory"/>
            <person name="Hensen N."/>
            <person name="Bonometti L."/>
            <person name="Westerberg I."/>
            <person name="Brannstrom I.O."/>
            <person name="Guillou S."/>
            <person name="Cros-Aarteil S."/>
            <person name="Calhoun S."/>
            <person name="Haridas S."/>
            <person name="Kuo A."/>
            <person name="Mondo S."/>
            <person name="Pangilinan J."/>
            <person name="Riley R."/>
            <person name="LaButti K."/>
            <person name="Andreopoulos B."/>
            <person name="Lipzen A."/>
            <person name="Chen C."/>
            <person name="Yanf M."/>
            <person name="Daum C."/>
            <person name="Ng V."/>
            <person name="Clum A."/>
            <person name="Steindorff A."/>
            <person name="Ohm R."/>
            <person name="Martin F."/>
            <person name="Silar P."/>
            <person name="Natvig D."/>
            <person name="Lalanne C."/>
            <person name="Gautier V."/>
            <person name="Ament-velasquez S.L."/>
            <person name="Kruys A."/>
            <person name="Hutchinson M.I."/>
            <person name="Powell A.J."/>
            <person name="Barry K."/>
            <person name="Miller A.N."/>
            <person name="Grigoriev I.V."/>
            <person name="Debuchy R."/>
            <person name="Gladieux P."/>
            <person name="Thoren M.H."/>
            <person name="Johannesson H."/>
        </authorList>
    </citation>
    <scope>NUCLEOTIDE SEQUENCE</scope>
    <source>
        <strain evidence="3">SMH3187-1</strain>
    </source>
</reference>
<gene>
    <name evidence="3" type="ORF">B0T18DRAFT_447391</name>
</gene>
<keyword evidence="4" id="KW-1185">Reference proteome</keyword>